<dbReference type="Proteomes" id="UP001652660">
    <property type="component" value="Chromosome 1c"/>
</dbReference>
<reference evidence="2" key="2">
    <citation type="submission" date="2025-08" db="UniProtKB">
        <authorList>
            <consortium name="RefSeq"/>
        </authorList>
    </citation>
    <scope>IDENTIFICATION</scope>
    <source>
        <tissue evidence="2">Leaves</tissue>
    </source>
</reference>
<protein>
    <recommendedName>
        <fullName evidence="3">Reverse transcriptase domain-containing protein</fullName>
    </recommendedName>
</protein>
<reference evidence="1" key="1">
    <citation type="journal article" date="2025" name="Foods">
        <title>Unveiling the Microbial Signatures of Arabica Coffee Cherries: Insights into Ripeness Specific Diversity, Functional Traits, and Implications for Quality and Safety.</title>
        <authorList>
            <consortium name="RefSeq"/>
            <person name="Tenea G.N."/>
            <person name="Cifuentes V."/>
            <person name="Reyes P."/>
            <person name="Cevallos-Vallejos M."/>
        </authorList>
    </citation>
    <scope>NUCLEOTIDE SEQUENCE [LARGE SCALE GENOMIC DNA]</scope>
</reference>
<proteinExistence type="predicted"/>
<organism evidence="1 2">
    <name type="scientific">Coffea arabica</name>
    <name type="common">Arabian coffee</name>
    <dbReference type="NCBI Taxonomy" id="13443"/>
    <lineage>
        <taxon>Eukaryota</taxon>
        <taxon>Viridiplantae</taxon>
        <taxon>Streptophyta</taxon>
        <taxon>Embryophyta</taxon>
        <taxon>Tracheophyta</taxon>
        <taxon>Spermatophyta</taxon>
        <taxon>Magnoliopsida</taxon>
        <taxon>eudicotyledons</taxon>
        <taxon>Gunneridae</taxon>
        <taxon>Pentapetalae</taxon>
        <taxon>asterids</taxon>
        <taxon>lamiids</taxon>
        <taxon>Gentianales</taxon>
        <taxon>Rubiaceae</taxon>
        <taxon>Ixoroideae</taxon>
        <taxon>Gardenieae complex</taxon>
        <taxon>Bertiereae - Coffeeae clade</taxon>
        <taxon>Coffeeae</taxon>
        <taxon>Coffea</taxon>
    </lineage>
</organism>
<evidence type="ECO:0000313" key="2">
    <source>
        <dbReference type="RefSeq" id="XP_071901102.1"/>
    </source>
</evidence>
<keyword evidence="1" id="KW-1185">Reference proteome</keyword>
<accession>A0ABM4U1E4</accession>
<evidence type="ECO:0000313" key="1">
    <source>
        <dbReference type="Proteomes" id="UP001652660"/>
    </source>
</evidence>
<gene>
    <name evidence="2" type="primary">LOC140004846</name>
</gene>
<sequence>MAPYEALYGRKCRSPIFLNEAGERRVLDPVAVPWIEDAYEKVEVIRQRLQIAQSRQKSYADNRRKDLEFEVGDKYHLDPTHVLKPKEIDIDVSLTYEEKPVRILDRKVKELRTKQITLVKVLWRNHKVEKAILGSGRGHSNQVP</sequence>
<dbReference type="RefSeq" id="XP_071901102.1">
    <property type="nucleotide sequence ID" value="XM_072045001.1"/>
</dbReference>
<dbReference type="PANTHER" id="PTHR46148:SF57">
    <property type="entry name" value="OS12G0499874 PROTEIN"/>
    <property type="match status" value="1"/>
</dbReference>
<evidence type="ECO:0008006" key="3">
    <source>
        <dbReference type="Google" id="ProtNLM"/>
    </source>
</evidence>
<name>A0ABM4U1E4_COFAR</name>
<dbReference type="PANTHER" id="PTHR46148">
    <property type="entry name" value="CHROMO DOMAIN-CONTAINING PROTEIN"/>
    <property type="match status" value="1"/>
</dbReference>
<dbReference type="GeneID" id="140004846"/>